<evidence type="ECO:0000313" key="4">
    <source>
        <dbReference type="EMBL" id="QBO63843.1"/>
    </source>
</evidence>
<dbReference type="Pfam" id="PF24215">
    <property type="entry name" value="H_T_assoc"/>
    <property type="match status" value="1"/>
</dbReference>
<feature type="domain" description="Putative phage head-tail joining protein N-terminal" evidence="2">
    <location>
        <begin position="25"/>
        <end position="192"/>
    </location>
</feature>
<dbReference type="InterPro" id="IPR057114">
    <property type="entry name" value="Phage_H_T_join_C"/>
</dbReference>
<accession>A0A482GGR9</accession>
<gene>
    <name evidence="4" type="ORF">Goslar_00050</name>
</gene>
<evidence type="ECO:0000259" key="3">
    <source>
        <dbReference type="Pfam" id="PF24215"/>
    </source>
</evidence>
<feature type="region of interest" description="Disordered" evidence="1">
    <location>
        <begin position="1"/>
        <end position="23"/>
    </location>
</feature>
<organismHost>
    <name type="scientific">Escherichia coli</name>
    <dbReference type="NCBI Taxonomy" id="562"/>
</organismHost>
<dbReference type="InterPro" id="IPR057113">
    <property type="entry name" value="Phage_H_T_join_N"/>
</dbReference>
<evidence type="ECO:0000256" key="1">
    <source>
        <dbReference type="SAM" id="MobiDB-lite"/>
    </source>
</evidence>
<evidence type="ECO:0008006" key="6">
    <source>
        <dbReference type="Google" id="ProtNLM"/>
    </source>
</evidence>
<evidence type="ECO:0000313" key="5">
    <source>
        <dbReference type="Proteomes" id="UP000294673"/>
    </source>
</evidence>
<proteinExistence type="predicted"/>
<name>A0A482GGR9_BPGOS</name>
<reference evidence="4 5" key="1">
    <citation type="submission" date="2018-12" db="EMBL/GenBank/DDBJ databases">
        <title>Still something new to discover - new insights into E. coli phage diversity and taxonomy.</title>
        <authorList>
            <person name="Korf I.H.E."/>
            <person name="Adriaennsens E."/>
            <person name="Dreiseikelmann B."/>
            <person name="Kropinski A."/>
            <person name="Nimtz M."/>
            <person name="Meier-Kolthoff J.P."/>
            <person name="Rohde M."/>
            <person name="van Raaij M."/>
            <person name="Wittmann J."/>
        </authorList>
    </citation>
    <scope>NUCLEOTIDE SEQUENCE [LARGE SCALE GENOMIC DNA]</scope>
</reference>
<sequence>MALAKKPAKPNINPQQPAKARDDVYRSAVVDEQYNSQIGLVNYASGYSVECDYYEQILGRDDEQSSFQANRDIAEQQYRRIRHYPIKLMSSLTPSYDNGTARFQSEGTCILPAVSVPLLGNMLLISGLDHRIAVYTITRITPKNISLAPAYECDISFQRILDEKQLIELEAKIVEDTLYDQDQLKHGKHPVMATEKYNRKYDYLRRALGLCHAYYHEFYSRELNTLLVPGQDAATYDPWCVNAFTKLWSSLEGKPSWNFGRLNVDDNQEANAISVFEWVMDGRREDEARLTVKFTLLSTKRFYQYPAAGGIRFSGARFCMWPATTSLGEDVGKELAVPENTPPTNPLVTNLTSMEYDGVPLFPSVADDPYYVFTEAFYRNQAPMTIIESMVRDMVDEKAISHPALKQMVDAIPLLSPLDRYYFTPFVIMLLRAGAIEP</sequence>
<evidence type="ECO:0000259" key="2">
    <source>
        <dbReference type="Pfam" id="PF24214"/>
    </source>
</evidence>
<dbReference type="Pfam" id="PF24214">
    <property type="entry name" value="Phage_H_T_join_2"/>
    <property type="match status" value="1"/>
</dbReference>
<keyword evidence="5" id="KW-1185">Reference proteome</keyword>
<dbReference type="Proteomes" id="UP000294673">
    <property type="component" value="Segment"/>
</dbReference>
<dbReference type="EMBL" id="MK327938">
    <property type="protein sequence ID" value="QBO63843.1"/>
    <property type="molecule type" value="Genomic_DNA"/>
</dbReference>
<feature type="domain" description="Putative phage head-tail joining protein C-terminal" evidence="3">
    <location>
        <begin position="200"/>
        <end position="435"/>
    </location>
</feature>
<protein>
    <recommendedName>
        <fullName evidence="6">Virion structural protein</fullName>
    </recommendedName>
</protein>
<organism evidence="4 5">
    <name type="scientific">Escherichia phage vB_EcoM_Goslar</name>
    <dbReference type="NCBI Taxonomy" id="2502409"/>
    <lineage>
        <taxon>Viruses</taxon>
        <taxon>Duplodnaviria</taxon>
        <taxon>Heunggongvirae</taxon>
        <taxon>Uroviricota</taxon>
        <taxon>Caudoviricetes</taxon>
        <taxon>Chimalliviridae</taxon>
        <taxon>Goslarvirus</taxon>
        <taxon>Goslarvirus goslar</taxon>
    </lineage>
</organism>